<organism evidence="2 3">
    <name type="scientific">Lactiplantibacillus plantarum WJL</name>
    <dbReference type="NCBI Taxonomy" id="1350466"/>
    <lineage>
        <taxon>Bacteria</taxon>
        <taxon>Bacillati</taxon>
        <taxon>Bacillota</taxon>
        <taxon>Bacilli</taxon>
        <taxon>Lactobacillales</taxon>
        <taxon>Lactobacillaceae</taxon>
        <taxon>Lactiplantibacillus</taxon>
    </lineage>
</organism>
<feature type="transmembrane region" description="Helical" evidence="1">
    <location>
        <begin position="37"/>
        <end position="57"/>
    </location>
</feature>
<evidence type="ECO:0000313" key="2">
    <source>
        <dbReference type="EMBL" id="KPN42049.1"/>
    </source>
</evidence>
<keyword evidence="1" id="KW-0812">Transmembrane</keyword>
<dbReference type="RefSeq" id="WP_022638447.1">
    <property type="nucleotide sequence ID" value="NZ_AUTE01000023.1"/>
</dbReference>
<protein>
    <submittedName>
        <fullName evidence="2">Uncharacterized protein</fullName>
    </submittedName>
</protein>
<feature type="transmembrane region" description="Helical" evidence="1">
    <location>
        <begin position="284"/>
        <end position="302"/>
    </location>
</feature>
<feature type="transmembrane region" description="Helical" evidence="1">
    <location>
        <begin position="186"/>
        <end position="206"/>
    </location>
</feature>
<dbReference type="EMBL" id="LKLZ01000012">
    <property type="protein sequence ID" value="KPN42049.1"/>
    <property type="molecule type" value="Genomic_DNA"/>
</dbReference>
<accession>A0A837P349</accession>
<keyword evidence="1" id="KW-0472">Membrane</keyword>
<feature type="transmembrane region" description="Helical" evidence="1">
    <location>
        <begin position="152"/>
        <end position="174"/>
    </location>
</feature>
<dbReference type="Proteomes" id="UP000050511">
    <property type="component" value="Unassembled WGS sequence"/>
</dbReference>
<feature type="transmembrane region" description="Helical" evidence="1">
    <location>
        <begin position="218"/>
        <end position="237"/>
    </location>
</feature>
<evidence type="ECO:0000313" key="3">
    <source>
        <dbReference type="Proteomes" id="UP000050511"/>
    </source>
</evidence>
<keyword evidence="1" id="KW-1133">Transmembrane helix</keyword>
<evidence type="ECO:0000256" key="1">
    <source>
        <dbReference type="SAM" id="Phobius"/>
    </source>
</evidence>
<reference evidence="2 3" key="1">
    <citation type="submission" date="2015-10" db="EMBL/GenBank/DDBJ databases">
        <title>Resequencing of Lactobacillus plantarum WJL strain genome.</title>
        <authorList>
            <person name="Martino M.E."/>
        </authorList>
    </citation>
    <scope>NUCLEOTIDE SEQUENCE [LARGE SCALE GENOMIC DNA]</scope>
    <source>
        <strain evidence="2 3">WJL</strain>
    </source>
</reference>
<feature type="transmembrane region" description="Helical" evidence="1">
    <location>
        <begin position="249"/>
        <end position="272"/>
    </location>
</feature>
<feature type="transmembrane region" description="Helical" evidence="1">
    <location>
        <begin position="373"/>
        <end position="394"/>
    </location>
</feature>
<feature type="transmembrane region" description="Helical" evidence="1">
    <location>
        <begin position="12"/>
        <end position="31"/>
    </location>
</feature>
<name>A0A837P349_LACPN</name>
<dbReference type="AlphaFoldDB" id="A0A837P349"/>
<proteinExistence type="predicted"/>
<sequence>MKRNIQSIGNTMLSIISSTVVVLPFMIFLKWGSSHTVVAVLPFVIFYTFRTTGIFFIRGIRTQINSYILLKIAIYCGLLGSLFGLVGVSFLELELVSGLFLGLSAAWLPMANNTINYYKFENHLTDSKNMGITVLSLTFLGIVLLLPNNYSFVLFFVIYGLMYSLALSSLINIKNYEVQVHDLEDYSYRYLILFLFLFALVFLLRSSRLLLSTLQFDYFVYGTFLLVLCMLILSMFSHHRPQRRVPSDLSYLTILNGALGNYLFLFSSLYAAGYYGHNQLFARFYLPYVLGIVIAPIIGGLVEKKSKKISLIGMTVGLILVLITPFFTSSVLILSTFKSVFNGWLTEIYRHQDELPKDKRIWVKYTIQSMGSIAHQFVLMIIGSLLVMGNQSSVKTFFVMTSQKIPTVESRTLMTNWNGIATGILLIGLIVYGLGSAIKINVKW</sequence>
<feature type="transmembrane region" description="Helical" evidence="1">
    <location>
        <begin position="69"/>
        <end position="91"/>
    </location>
</feature>
<feature type="transmembrane region" description="Helical" evidence="1">
    <location>
        <begin position="309"/>
        <end position="334"/>
    </location>
</feature>
<comment type="caution">
    <text evidence="2">The sequence shown here is derived from an EMBL/GenBank/DDBJ whole genome shotgun (WGS) entry which is preliminary data.</text>
</comment>
<feature type="transmembrane region" description="Helical" evidence="1">
    <location>
        <begin position="415"/>
        <end position="438"/>
    </location>
</feature>
<gene>
    <name evidence="2" type="ORF">WJL_2600</name>
</gene>
<feature type="transmembrane region" description="Helical" evidence="1">
    <location>
        <begin position="130"/>
        <end position="146"/>
    </location>
</feature>
<feature type="transmembrane region" description="Helical" evidence="1">
    <location>
        <begin position="97"/>
        <end position="118"/>
    </location>
</feature>